<keyword evidence="5" id="KW-0698">rRNA processing</keyword>
<dbReference type="GO" id="GO:0010629">
    <property type="term" value="P:negative regulation of gene expression"/>
    <property type="evidence" value="ECO:0007669"/>
    <property type="project" value="UniProtKB-ARBA"/>
</dbReference>
<comment type="caution">
    <text evidence="13">The sequence shown here is derived from an EMBL/GenBank/DDBJ whole genome shotgun (WGS) entry which is preliminary data.</text>
</comment>
<evidence type="ECO:0000256" key="9">
    <source>
        <dbReference type="ARBA" id="ARBA00023242"/>
    </source>
</evidence>
<feature type="domain" description="Exonuclease" evidence="12">
    <location>
        <begin position="242"/>
        <end position="398"/>
    </location>
</feature>
<keyword evidence="6" id="KW-0540">Nuclease</keyword>
<dbReference type="InterPro" id="IPR047021">
    <property type="entry name" value="REXO1/3/4-like"/>
</dbReference>
<reference evidence="13 14" key="1">
    <citation type="submission" date="2020-05" db="EMBL/GenBank/DDBJ databases">
        <authorList>
            <person name="Casaregola S."/>
            <person name="Devillers H."/>
            <person name="Grondin C."/>
        </authorList>
    </citation>
    <scope>NUCLEOTIDE SEQUENCE [LARGE SCALE GENOMIC DNA]</scope>
    <source>
        <strain evidence="13 14">CLIB 1767</strain>
    </source>
</reference>
<evidence type="ECO:0000313" key="14">
    <source>
        <dbReference type="Proteomes" id="UP000644660"/>
    </source>
</evidence>
<sequence>MSKHTTGLMPAELKTQSAQFQDRYKILQKLYDQLGRCRLKADAPRLKRMAIELELRVAKASASPQSYRFHMSVLLRDLLKEKGNFKKIKVAGKPVISSTKMTTGKHIDDTITRNKNYVMQKLADMLIDPKILEKHKYIMSRILPDDYIDNSEYANCERCNTKFKRTEIMLDTLCTYHPQKKIYNKDTKTHVFPCCGESTTSTSFMRLGCKKAEHHVFKNDSYPELRKISDFLKTSLIDGKENVLALDCEMAFTSKGFEMVRLTIVDFFTSKTLFDQIVEPFGEVIDLNTLFSGIHSEDMDKAVPYLDVMDRILTSDLINRNSILIGHGLENDLNVMRIIHQKIIDTAILFSVGRYKISLKNLTFETLSEKIQTGEHDSSQDAIATMNVIKKKIGVSINQVKWDV</sequence>
<evidence type="ECO:0000256" key="10">
    <source>
        <dbReference type="ARBA" id="ARBA00037201"/>
    </source>
</evidence>
<dbReference type="InterPro" id="IPR013520">
    <property type="entry name" value="Ribonucl_H"/>
</dbReference>
<dbReference type="GO" id="GO:0004527">
    <property type="term" value="F:exonuclease activity"/>
    <property type="evidence" value="ECO:0007669"/>
    <property type="project" value="UniProtKB-KW"/>
</dbReference>
<evidence type="ECO:0000256" key="7">
    <source>
        <dbReference type="ARBA" id="ARBA00022801"/>
    </source>
</evidence>
<dbReference type="PANTHER" id="PTHR12801">
    <property type="entry name" value="RNA EXONUCLEASE REXO1 / RECO3 FAMILY MEMBER-RELATED"/>
    <property type="match status" value="1"/>
</dbReference>
<dbReference type="SUPFAM" id="SSF53098">
    <property type="entry name" value="Ribonuclease H-like"/>
    <property type="match status" value="1"/>
</dbReference>
<evidence type="ECO:0000256" key="2">
    <source>
        <dbReference type="ARBA" id="ARBA00004496"/>
    </source>
</evidence>
<evidence type="ECO:0000256" key="3">
    <source>
        <dbReference type="ARBA" id="ARBA00006357"/>
    </source>
</evidence>
<dbReference type="GO" id="GO:0005737">
    <property type="term" value="C:cytoplasm"/>
    <property type="evidence" value="ECO:0007669"/>
    <property type="project" value="UniProtKB-SubCell"/>
</dbReference>
<evidence type="ECO:0000256" key="8">
    <source>
        <dbReference type="ARBA" id="ARBA00022839"/>
    </source>
</evidence>
<dbReference type="PANTHER" id="PTHR12801:SF118">
    <property type="entry name" value="RNA EXONUCLEASE 3"/>
    <property type="match status" value="1"/>
</dbReference>
<proteinExistence type="inferred from homology"/>
<comment type="similarity">
    <text evidence="3">Belongs to the REXO1/REXO3 family.</text>
</comment>
<keyword evidence="14" id="KW-1185">Reference proteome</keyword>
<protein>
    <recommendedName>
        <fullName evidence="11">RNA exonuclease 3</fullName>
    </recommendedName>
</protein>
<evidence type="ECO:0000256" key="4">
    <source>
        <dbReference type="ARBA" id="ARBA00022490"/>
    </source>
</evidence>
<dbReference type="AlphaFoldDB" id="A0A8H2VHS0"/>
<evidence type="ECO:0000256" key="6">
    <source>
        <dbReference type="ARBA" id="ARBA00022722"/>
    </source>
</evidence>
<evidence type="ECO:0000256" key="5">
    <source>
        <dbReference type="ARBA" id="ARBA00022552"/>
    </source>
</evidence>
<dbReference type="FunFam" id="3.30.420.10:FF:000031">
    <property type="entry name" value="RNA exonuclease 1"/>
    <property type="match status" value="1"/>
</dbReference>
<dbReference type="InterPro" id="IPR034922">
    <property type="entry name" value="REX1-like_exo"/>
</dbReference>
<dbReference type="InterPro" id="IPR012337">
    <property type="entry name" value="RNaseH-like_sf"/>
</dbReference>
<dbReference type="GO" id="GO:0003676">
    <property type="term" value="F:nucleic acid binding"/>
    <property type="evidence" value="ECO:0007669"/>
    <property type="project" value="InterPro"/>
</dbReference>
<evidence type="ECO:0000256" key="11">
    <source>
        <dbReference type="ARBA" id="ARBA00039985"/>
    </source>
</evidence>
<dbReference type="RefSeq" id="XP_041407308.1">
    <property type="nucleotide sequence ID" value="XM_041551374.1"/>
</dbReference>
<dbReference type="GO" id="GO:0006364">
    <property type="term" value="P:rRNA processing"/>
    <property type="evidence" value="ECO:0007669"/>
    <property type="project" value="UniProtKB-KW"/>
</dbReference>
<evidence type="ECO:0000313" key="13">
    <source>
        <dbReference type="EMBL" id="CAB4255464.1"/>
    </source>
</evidence>
<dbReference type="SMART" id="SM00479">
    <property type="entry name" value="EXOIII"/>
    <property type="match status" value="1"/>
</dbReference>
<dbReference type="Proteomes" id="UP000644660">
    <property type="component" value="Unassembled WGS sequence"/>
</dbReference>
<dbReference type="GeneID" id="64858508"/>
<evidence type="ECO:0000259" key="12">
    <source>
        <dbReference type="SMART" id="SM00479"/>
    </source>
</evidence>
<gene>
    <name evidence="13" type="ORF">KABA2_06S06006</name>
</gene>
<dbReference type="InterPro" id="IPR036397">
    <property type="entry name" value="RNaseH_sf"/>
</dbReference>
<evidence type="ECO:0000256" key="1">
    <source>
        <dbReference type="ARBA" id="ARBA00004123"/>
    </source>
</evidence>
<keyword evidence="4" id="KW-0963">Cytoplasm</keyword>
<comment type="function">
    <text evidence="10">3' to 5' exoribonuclease required for proper 3' end maturation of MRP RNA and of the U5L snRNA.</text>
</comment>
<dbReference type="Gene3D" id="3.30.420.10">
    <property type="entry name" value="Ribonuclease H-like superfamily/Ribonuclease H"/>
    <property type="match status" value="1"/>
</dbReference>
<dbReference type="OrthoDB" id="3996471at2759"/>
<comment type="subcellular location">
    <subcellularLocation>
        <location evidence="2">Cytoplasm</location>
    </subcellularLocation>
    <subcellularLocation>
        <location evidence="1">Nucleus</location>
    </subcellularLocation>
</comment>
<dbReference type="EMBL" id="CAEFZW010000006">
    <property type="protein sequence ID" value="CAB4255464.1"/>
    <property type="molecule type" value="Genomic_DNA"/>
</dbReference>
<accession>A0A8H2VHS0</accession>
<organism evidence="13 14">
    <name type="scientific">Maudiozyma barnettii</name>
    <dbReference type="NCBI Taxonomy" id="61262"/>
    <lineage>
        <taxon>Eukaryota</taxon>
        <taxon>Fungi</taxon>
        <taxon>Dikarya</taxon>
        <taxon>Ascomycota</taxon>
        <taxon>Saccharomycotina</taxon>
        <taxon>Saccharomycetes</taxon>
        <taxon>Saccharomycetales</taxon>
        <taxon>Saccharomycetaceae</taxon>
        <taxon>Maudiozyma</taxon>
    </lineage>
</organism>
<keyword evidence="8 13" id="KW-0269">Exonuclease</keyword>
<dbReference type="CDD" id="cd06145">
    <property type="entry name" value="REX1_like"/>
    <property type="match status" value="1"/>
</dbReference>
<keyword evidence="9" id="KW-0539">Nucleus</keyword>
<name>A0A8H2VHS0_9SACH</name>
<dbReference type="GO" id="GO:0005634">
    <property type="term" value="C:nucleus"/>
    <property type="evidence" value="ECO:0007669"/>
    <property type="project" value="UniProtKB-SubCell"/>
</dbReference>
<keyword evidence="7" id="KW-0378">Hydrolase</keyword>